<reference evidence="3" key="1">
    <citation type="submission" date="2014-03" db="EMBL/GenBank/DDBJ databases">
        <title>The Genome Sequence of Puccinia striiformis f. sp. tritici PST-78.</title>
        <authorList>
            <consortium name="The Broad Institute Genome Sequencing Platform"/>
            <person name="Cuomo C."/>
            <person name="Hulbert S."/>
            <person name="Chen X."/>
            <person name="Walker B."/>
            <person name="Young S.K."/>
            <person name="Zeng Q."/>
            <person name="Gargeya S."/>
            <person name="Fitzgerald M."/>
            <person name="Haas B."/>
            <person name="Abouelleil A."/>
            <person name="Alvarado L."/>
            <person name="Arachchi H.M."/>
            <person name="Berlin A.M."/>
            <person name="Chapman S.B."/>
            <person name="Goldberg J."/>
            <person name="Griggs A."/>
            <person name="Gujja S."/>
            <person name="Hansen M."/>
            <person name="Howarth C."/>
            <person name="Imamovic A."/>
            <person name="Larimer J."/>
            <person name="McCowan C."/>
            <person name="Montmayeur A."/>
            <person name="Murphy C."/>
            <person name="Neiman D."/>
            <person name="Pearson M."/>
            <person name="Priest M."/>
            <person name="Roberts A."/>
            <person name="Saif S."/>
            <person name="Shea T."/>
            <person name="Sisk P."/>
            <person name="Sykes S."/>
            <person name="Wortman J."/>
            <person name="Nusbaum C."/>
            <person name="Birren B."/>
        </authorList>
    </citation>
    <scope>NUCLEOTIDE SEQUENCE [LARGE SCALE GENOMIC DNA]</scope>
    <source>
        <strain evidence="3">race PST-78</strain>
    </source>
</reference>
<gene>
    <name evidence="2" type="ORF">PSTG_11559</name>
</gene>
<feature type="signal peptide" evidence="1">
    <location>
        <begin position="1"/>
        <end position="22"/>
    </location>
</feature>
<proteinExistence type="predicted"/>
<organism evidence="2 3">
    <name type="scientific">Puccinia striiformis f. sp. tritici PST-78</name>
    <dbReference type="NCBI Taxonomy" id="1165861"/>
    <lineage>
        <taxon>Eukaryota</taxon>
        <taxon>Fungi</taxon>
        <taxon>Dikarya</taxon>
        <taxon>Basidiomycota</taxon>
        <taxon>Pucciniomycotina</taxon>
        <taxon>Pucciniomycetes</taxon>
        <taxon>Pucciniales</taxon>
        <taxon>Pucciniaceae</taxon>
        <taxon>Puccinia</taxon>
    </lineage>
</organism>
<sequence length="222" mass="25540">MKNKPSFLTYLWFFYLASTIIGIDWDSDIRYDDVIRSTIRSQQRDVATRDEIDDGTRLSLPYASSSNNDLTRLVMSSSRVSRSVINRDQTTGNQDYWRPRDWRPETDYTGGYQTVESMLSGHSQKRFTKTGGTGFTLTPSTDVRVSWFFIKRYDGSTRGHPALVKDGHLVNHSRTKTIIYTFHDIPAEKVLWNVRLGPLKTHTISFSKPARPGRAMLYVKMA</sequence>
<evidence type="ECO:0000313" key="2">
    <source>
        <dbReference type="EMBL" id="KNE95081.1"/>
    </source>
</evidence>
<keyword evidence="3" id="KW-1185">Reference proteome</keyword>
<evidence type="ECO:0000256" key="1">
    <source>
        <dbReference type="SAM" id="SignalP"/>
    </source>
</evidence>
<comment type="caution">
    <text evidence="2">The sequence shown here is derived from an EMBL/GenBank/DDBJ whole genome shotgun (WGS) entry which is preliminary data.</text>
</comment>
<dbReference type="Proteomes" id="UP000054564">
    <property type="component" value="Unassembled WGS sequence"/>
</dbReference>
<name>A0A0L0V7C4_9BASI</name>
<dbReference type="EMBL" id="AJIL01000103">
    <property type="protein sequence ID" value="KNE95081.1"/>
    <property type="molecule type" value="Genomic_DNA"/>
</dbReference>
<feature type="chain" id="PRO_5005548886" description="Secreted protein" evidence="1">
    <location>
        <begin position="23"/>
        <end position="222"/>
    </location>
</feature>
<keyword evidence="1" id="KW-0732">Signal</keyword>
<dbReference type="AlphaFoldDB" id="A0A0L0V7C4"/>
<accession>A0A0L0V7C4</accession>
<evidence type="ECO:0000313" key="3">
    <source>
        <dbReference type="Proteomes" id="UP000054564"/>
    </source>
</evidence>
<protein>
    <recommendedName>
        <fullName evidence="4">Secreted protein</fullName>
    </recommendedName>
</protein>
<evidence type="ECO:0008006" key="4">
    <source>
        <dbReference type="Google" id="ProtNLM"/>
    </source>
</evidence>